<dbReference type="EMBL" id="QASN01000021">
    <property type="protein sequence ID" value="PTU72844.1"/>
    <property type="molecule type" value="Genomic_DNA"/>
</dbReference>
<dbReference type="Proteomes" id="UP000244064">
    <property type="component" value="Unassembled WGS sequence"/>
</dbReference>
<dbReference type="SUPFAM" id="SSF53474">
    <property type="entry name" value="alpha/beta-Hydrolases"/>
    <property type="match status" value="1"/>
</dbReference>
<protein>
    <submittedName>
        <fullName evidence="2">Transporter</fullName>
    </submittedName>
</protein>
<name>A0A2T5P544_9PSED</name>
<keyword evidence="3" id="KW-1185">Reference proteome</keyword>
<proteinExistence type="predicted"/>
<dbReference type="Pfam" id="PF00561">
    <property type="entry name" value="Abhydrolase_1"/>
    <property type="match status" value="1"/>
</dbReference>
<organism evidence="2 3">
    <name type="scientific">Pseudomonas mangrovi</name>
    <dbReference type="NCBI Taxonomy" id="2161748"/>
    <lineage>
        <taxon>Bacteria</taxon>
        <taxon>Pseudomonadati</taxon>
        <taxon>Pseudomonadota</taxon>
        <taxon>Gammaproteobacteria</taxon>
        <taxon>Pseudomonadales</taxon>
        <taxon>Pseudomonadaceae</taxon>
        <taxon>Pseudomonas</taxon>
    </lineage>
</organism>
<dbReference type="AlphaFoldDB" id="A0A2T5P544"/>
<dbReference type="PANTHER" id="PTHR43194">
    <property type="entry name" value="HYDROLASE ALPHA/BETA FOLD FAMILY"/>
    <property type="match status" value="1"/>
</dbReference>
<feature type="domain" description="AB hydrolase-1" evidence="1">
    <location>
        <begin position="20"/>
        <end position="226"/>
    </location>
</feature>
<dbReference type="RefSeq" id="WP_108108443.1">
    <property type="nucleotide sequence ID" value="NZ_QASN01000021.1"/>
</dbReference>
<comment type="caution">
    <text evidence="2">The sequence shown here is derived from an EMBL/GenBank/DDBJ whole genome shotgun (WGS) entry which is preliminary data.</text>
</comment>
<evidence type="ECO:0000259" key="1">
    <source>
        <dbReference type="Pfam" id="PF00561"/>
    </source>
</evidence>
<evidence type="ECO:0000313" key="3">
    <source>
        <dbReference type="Proteomes" id="UP000244064"/>
    </source>
</evidence>
<sequence length="243" mass="25448">MRDRVILLPGWGLGSAPLEPLAAALAGLDERLKVQIEALPMLDSDDPQDWLDELDASLPTDAWLGGWSLGGMLAAQLAARRGERCCGLFTLASNACFVARDDWSTAMPAATFDAFHAGCASDSAQTLKRFALLCTQAGADARALARQLVLGAPLQQPDALLAGLDLLATLDTRAALQAYNGPQLHLFAAADALVPVAATQALLELVADVEVGILQGASHAFVLERPHEVAASIRAFIGEAGDD</sequence>
<accession>A0A2T5P544</accession>
<dbReference type="OrthoDB" id="9780744at2"/>
<gene>
    <name evidence="2" type="ORF">DBO85_16410</name>
</gene>
<evidence type="ECO:0000313" key="2">
    <source>
        <dbReference type="EMBL" id="PTU72844.1"/>
    </source>
</evidence>
<dbReference type="InterPro" id="IPR050228">
    <property type="entry name" value="Carboxylesterase_BioH"/>
</dbReference>
<dbReference type="InterPro" id="IPR029058">
    <property type="entry name" value="AB_hydrolase_fold"/>
</dbReference>
<dbReference type="Gene3D" id="3.40.50.1820">
    <property type="entry name" value="alpha/beta hydrolase"/>
    <property type="match status" value="1"/>
</dbReference>
<dbReference type="PANTHER" id="PTHR43194:SF5">
    <property type="entry name" value="PIMELOYL-[ACYL-CARRIER PROTEIN] METHYL ESTER ESTERASE"/>
    <property type="match status" value="1"/>
</dbReference>
<dbReference type="InterPro" id="IPR000073">
    <property type="entry name" value="AB_hydrolase_1"/>
</dbReference>
<reference evidence="2 3" key="1">
    <citation type="submission" date="2018-04" db="EMBL/GenBank/DDBJ databases">
        <title>Pseudomonas sp. nov., isolated from mangrove soil.</title>
        <authorList>
            <person name="Chen C."/>
        </authorList>
    </citation>
    <scope>NUCLEOTIDE SEQUENCE [LARGE SCALE GENOMIC DNA]</scope>
    <source>
        <strain evidence="2 3">TC-11</strain>
    </source>
</reference>